<protein>
    <submittedName>
        <fullName evidence="1">Uncharacterized protein</fullName>
    </submittedName>
</protein>
<dbReference type="EMBL" id="VSSR01000022">
    <property type="protein sequence ID" value="TYL84409.1"/>
    <property type="molecule type" value="Genomic_DNA"/>
</dbReference>
<keyword evidence="2" id="KW-1185">Reference proteome</keyword>
<evidence type="ECO:0000313" key="2">
    <source>
        <dbReference type="Proteomes" id="UP000324853"/>
    </source>
</evidence>
<evidence type="ECO:0000313" key="1">
    <source>
        <dbReference type="EMBL" id="TYL84409.1"/>
    </source>
</evidence>
<reference evidence="1 2" key="1">
    <citation type="submission" date="2019-08" db="EMBL/GenBank/DDBJ databases">
        <title>Bradyrhizobium hipponensis sp. nov., a rhizobium isolated from a Lupinus angustifolius root nodule in Tunisia.</title>
        <authorList>
            <person name="Off K."/>
            <person name="Rejili M."/>
            <person name="Mars M."/>
            <person name="Brachmann A."/>
            <person name="Marin M."/>
        </authorList>
    </citation>
    <scope>NUCLEOTIDE SEQUENCE [LARGE SCALE GENOMIC DNA]</scope>
    <source>
        <strain evidence="1 2">CTAW11</strain>
    </source>
</reference>
<sequence length="78" mass="8778">MSKEIRKIRKEREFARWLRALATVHGVVLRFCSDAAPHTTVIPRRRGIQYVAPSQGTSGVSGILDRPVLMRNAHKAGR</sequence>
<dbReference type="AlphaFoldDB" id="A0A5S4WV47"/>
<accession>A0A5S4WV47</accession>
<organism evidence="1 2">
    <name type="scientific">Bradyrhizobium cytisi</name>
    <dbReference type="NCBI Taxonomy" id="515489"/>
    <lineage>
        <taxon>Bacteria</taxon>
        <taxon>Pseudomonadati</taxon>
        <taxon>Pseudomonadota</taxon>
        <taxon>Alphaproteobacteria</taxon>
        <taxon>Hyphomicrobiales</taxon>
        <taxon>Nitrobacteraceae</taxon>
        <taxon>Bradyrhizobium</taxon>
    </lineage>
</organism>
<proteinExistence type="predicted"/>
<comment type="caution">
    <text evidence="1">The sequence shown here is derived from an EMBL/GenBank/DDBJ whole genome shotgun (WGS) entry which is preliminary data.</text>
</comment>
<name>A0A5S4WV47_9BRAD</name>
<gene>
    <name evidence="1" type="ORF">FXB38_14885</name>
</gene>
<dbReference type="Proteomes" id="UP000324853">
    <property type="component" value="Unassembled WGS sequence"/>
</dbReference>